<dbReference type="Proteomes" id="UP000246702">
    <property type="component" value="Unassembled WGS sequence"/>
</dbReference>
<dbReference type="PANTHER" id="PTHR11132">
    <property type="entry name" value="SOLUTE CARRIER FAMILY 35"/>
    <property type="match status" value="1"/>
</dbReference>
<keyword evidence="6 8" id="KW-1133">Transmembrane helix</keyword>
<dbReference type="Pfam" id="PF01755">
    <property type="entry name" value="Glyco_transf_25"/>
    <property type="match status" value="1"/>
</dbReference>
<dbReference type="InterPro" id="IPR050186">
    <property type="entry name" value="TPT_transporter"/>
</dbReference>
<evidence type="ECO:0000256" key="5">
    <source>
        <dbReference type="ARBA" id="ARBA00022824"/>
    </source>
</evidence>
<dbReference type="RefSeq" id="XP_025467168.1">
    <property type="nucleotide sequence ID" value="XM_025616268.1"/>
</dbReference>
<gene>
    <name evidence="11" type="ORF">BO94DRAFT_597297</name>
</gene>
<dbReference type="GO" id="GO:0030659">
    <property type="term" value="C:cytoplasmic vesicle membrane"/>
    <property type="evidence" value="ECO:0007669"/>
    <property type="project" value="UniProtKB-SubCell"/>
</dbReference>
<evidence type="ECO:0000313" key="11">
    <source>
        <dbReference type="EMBL" id="PWY86577.1"/>
    </source>
</evidence>
<dbReference type="OrthoDB" id="47375at2759"/>
<organism evidence="11 12">
    <name type="scientific">Aspergillus sclerotioniger CBS 115572</name>
    <dbReference type="NCBI Taxonomy" id="1450535"/>
    <lineage>
        <taxon>Eukaryota</taxon>
        <taxon>Fungi</taxon>
        <taxon>Dikarya</taxon>
        <taxon>Ascomycota</taxon>
        <taxon>Pezizomycotina</taxon>
        <taxon>Eurotiomycetes</taxon>
        <taxon>Eurotiomycetidae</taxon>
        <taxon>Eurotiales</taxon>
        <taxon>Aspergillaceae</taxon>
        <taxon>Aspergillus</taxon>
        <taxon>Aspergillus subgen. Circumdati</taxon>
    </lineage>
</organism>
<feature type="transmembrane region" description="Helical" evidence="8">
    <location>
        <begin position="694"/>
        <end position="716"/>
    </location>
</feature>
<feature type="transmembrane region" description="Helical" evidence="8">
    <location>
        <begin position="663"/>
        <end position="682"/>
    </location>
</feature>
<keyword evidence="5 8" id="KW-0256">Endoplasmic reticulum</keyword>
<feature type="domain" description="Glycosyl transferase family 25" evidence="10">
    <location>
        <begin position="62"/>
        <end position="159"/>
    </location>
</feature>
<evidence type="ECO:0000313" key="12">
    <source>
        <dbReference type="Proteomes" id="UP000246702"/>
    </source>
</evidence>
<dbReference type="AlphaFoldDB" id="A0A317WNE7"/>
<evidence type="ECO:0000256" key="9">
    <source>
        <dbReference type="SAM" id="MobiDB-lite"/>
    </source>
</evidence>
<evidence type="ECO:0000256" key="1">
    <source>
        <dbReference type="ARBA" id="ARBA00003420"/>
    </source>
</evidence>
<keyword evidence="4 8" id="KW-0812">Transmembrane</keyword>
<evidence type="ECO:0000256" key="4">
    <source>
        <dbReference type="ARBA" id="ARBA00022692"/>
    </source>
</evidence>
<keyword evidence="8" id="KW-0762">Sugar transport</keyword>
<reference evidence="11 12" key="1">
    <citation type="submission" date="2016-12" db="EMBL/GenBank/DDBJ databases">
        <title>The genomes of Aspergillus section Nigri reveals drivers in fungal speciation.</title>
        <authorList>
            <consortium name="DOE Joint Genome Institute"/>
            <person name="Vesth T.C."/>
            <person name="Nybo J."/>
            <person name="Theobald S."/>
            <person name="Brandl J."/>
            <person name="Frisvad J.C."/>
            <person name="Nielsen K.F."/>
            <person name="Lyhne E.K."/>
            <person name="Kogle M.E."/>
            <person name="Kuo A."/>
            <person name="Riley R."/>
            <person name="Clum A."/>
            <person name="Nolan M."/>
            <person name="Lipzen A."/>
            <person name="Salamov A."/>
            <person name="Henrissat B."/>
            <person name="Wiebenga A."/>
            <person name="De Vries R.P."/>
            <person name="Grigoriev I.V."/>
            <person name="Mortensen U.H."/>
            <person name="Andersen M.R."/>
            <person name="Baker S.E."/>
        </authorList>
    </citation>
    <scope>NUCLEOTIDE SEQUENCE [LARGE SCALE GENOMIC DNA]</scope>
    <source>
        <strain evidence="11 12">CBS 115572</strain>
    </source>
</reference>
<comment type="similarity">
    <text evidence="2 8">Belongs to the TPT transporter family. SLC35D subfamily.</text>
</comment>
<keyword evidence="7 8" id="KW-0472">Membrane</keyword>
<feature type="region of interest" description="Disordered" evidence="9">
    <location>
        <begin position="385"/>
        <end position="409"/>
    </location>
</feature>
<dbReference type="CDD" id="cd06532">
    <property type="entry name" value="Glyco_transf_25"/>
    <property type="match status" value="1"/>
</dbReference>
<keyword evidence="8" id="KW-0813">Transport</keyword>
<accession>A0A317WNE7</accession>
<comment type="subunit">
    <text evidence="3 8">Homooligomer.</text>
</comment>
<feature type="transmembrane region" description="Helical" evidence="8">
    <location>
        <begin position="631"/>
        <end position="651"/>
    </location>
</feature>
<dbReference type="GO" id="GO:0000139">
    <property type="term" value="C:Golgi membrane"/>
    <property type="evidence" value="ECO:0007669"/>
    <property type="project" value="UniProtKB-SubCell"/>
</dbReference>
<feature type="transmembrane region" description="Helical" evidence="8">
    <location>
        <begin position="597"/>
        <end position="615"/>
    </location>
</feature>
<keyword evidence="8" id="KW-0333">Golgi apparatus</keyword>
<comment type="caution">
    <text evidence="11">The sequence shown here is derived from an EMBL/GenBank/DDBJ whole genome shotgun (WGS) entry which is preliminary data.</text>
</comment>
<name>A0A317WNE7_9EURO</name>
<dbReference type="GO" id="GO:0005789">
    <property type="term" value="C:endoplasmic reticulum membrane"/>
    <property type="evidence" value="ECO:0007669"/>
    <property type="project" value="UniProtKB-SubCell"/>
</dbReference>
<evidence type="ECO:0000256" key="8">
    <source>
        <dbReference type="RuleBase" id="RU367097"/>
    </source>
</evidence>
<comment type="function">
    <text evidence="1 8">Involved in the import of GDP-mannose from the cytoplasm into the Golgi lumen.</text>
</comment>
<dbReference type="GeneID" id="37118411"/>
<evidence type="ECO:0000256" key="7">
    <source>
        <dbReference type="ARBA" id="ARBA00023136"/>
    </source>
</evidence>
<feature type="transmembrane region" description="Helical" evidence="8">
    <location>
        <begin position="478"/>
        <end position="496"/>
    </location>
</feature>
<feature type="compositionally biased region" description="Basic residues" evidence="9">
    <location>
        <begin position="387"/>
        <end position="402"/>
    </location>
</feature>
<feature type="transmembrane region" description="Helical" evidence="8">
    <location>
        <begin position="545"/>
        <end position="563"/>
    </location>
</feature>
<keyword evidence="12" id="KW-1185">Reference proteome</keyword>
<comment type="subcellular location">
    <subcellularLocation>
        <location evidence="8">Golgi apparatus membrane</location>
        <topology evidence="8">Multi-pass membrane protein</topology>
    </subcellularLocation>
    <subcellularLocation>
        <location evidence="8">Cytoplasmic vesicle membrane</location>
        <topology evidence="8">Multi-pass membrane protein</topology>
    </subcellularLocation>
    <subcellularLocation>
        <location evidence="8">Endoplasmic reticulum membrane</location>
        <topology evidence="8">Multi-pass membrane protein</topology>
    </subcellularLocation>
</comment>
<evidence type="ECO:0000259" key="10">
    <source>
        <dbReference type="Pfam" id="PF01755"/>
    </source>
</evidence>
<dbReference type="EMBL" id="MSFK01000015">
    <property type="protein sequence ID" value="PWY86577.1"/>
    <property type="molecule type" value="Genomic_DNA"/>
</dbReference>
<evidence type="ECO:0000256" key="6">
    <source>
        <dbReference type="ARBA" id="ARBA00022989"/>
    </source>
</evidence>
<proteinExistence type="inferred from homology"/>
<dbReference type="InterPro" id="IPR002654">
    <property type="entry name" value="Glyco_trans_25"/>
</dbReference>
<evidence type="ECO:0000256" key="2">
    <source>
        <dbReference type="ARBA" id="ARBA00010425"/>
    </source>
</evidence>
<protein>
    <recommendedName>
        <fullName evidence="8">GDP-mannose transporter</fullName>
        <shortName evidence="8">GMT</shortName>
    </recommendedName>
</protein>
<evidence type="ECO:0000256" key="3">
    <source>
        <dbReference type="ARBA" id="ARBA00011182"/>
    </source>
</evidence>
<keyword evidence="8" id="KW-0968">Cytoplasmic vesicle</keyword>
<sequence>MIRGKSRISKFLVAAFASYVVLTLLLSDTGGQYWRKDWVDIARSTLEDRALEHIANETLGFEHIYAIGLKERTDKRDFLTLAASMAGFRVEWVDGVRPDEFSEKALLNDNLLKPSEIGCWRAHMNALHNMIENSYSTALILEDDADWDITIKQQLREFARGVRALTGNTNTSKTAPYGTNWDILWIGGCASAAAPNETQFYAIPNDPTAPSLEHRGTWGGPLASWKDLYPETSTRFIYRAEMGCCTYGYAVTKRGAERILAALAVDRLVAAVDNSMADMCGGKDGRPQIECYAPFPNMIGTYKAAGLASKDSDIHNGSEDEWHEAQAWNLMYSTRLNIHRLVAGEETVYAQYDEGFPWSRRVLNRKEFEYPRGYLLVPDGNSTGKVCRGRARPHSSARKHHPYLPSVPRPWRDPPARKVTIKCNIGEEERKGLLDSVTDSPTSPPDDVKLELGYHAADEEKRADGLPQEDKKAGSVRLIVWMTINIIATVAIVFTNKSILSNASFRHSQVSFAAYHFTITGLTLWLASRPFCGWFEPKHVSPYRILHLVAAMCIQVIFQNLALAYSSVIFHQLARLLLTPATALLNYTLFQSSIPKAAFLPLALLCTGVGIVSYFDSHPSARGNDTTTPEGIFFAFSGVCASALYTVLVGRYHKKLEMSSMQLLLNQAPASAAVLLCVVPWMETFPEVSSVPGSLWASILAFYIIDAAGPVTSTVIGQLKTCIIVGLGWVLSDHEILRQSIAGILMALAGMSL</sequence>